<dbReference type="RefSeq" id="XP_046072475.1">
    <property type="nucleotide sequence ID" value="XM_046209676.1"/>
</dbReference>
<keyword evidence="1" id="KW-0472">Membrane</keyword>
<sequence length="138" mass="15658">MIWTVVELAGGRRVLALPLPGCPFFLFFFFFCWLHSFSSGPRLHLFFNCLMKPPMSLPLPWLFWLCGWGGISEEIARLVGAWWSSALVGRRASGPAYFSDRTSPRLEYQSSIVSMPALLSCQQCRGIQPCCLLIHLTR</sequence>
<proteinExistence type="predicted"/>
<keyword evidence="1" id="KW-0812">Transmembrane</keyword>
<dbReference type="GeneID" id="70239963"/>
<comment type="caution">
    <text evidence="2">The sequence shown here is derived from an EMBL/GenBank/DDBJ whole genome shotgun (WGS) entry which is preliminary data.</text>
</comment>
<dbReference type="Proteomes" id="UP001201262">
    <property type="component" value="Unassembled WGS sequence"/>
</dbReference>
<reference evidence="2" key="1">
    <citation type="submission" date="2021-12" db="EMBL/GenBank/DDBJ databases">
        <title>Convergent genome expansion in fungi linked to evolution of root-endophyte symbiosis.</title>
        <authorList>
            <consortium name="DOE Joint Genome Institute"/>
            <person name="Ke Y.-H."/>
            <person name="Bonito G."/>
            <person name="Liao H.-L."/>
            <person name="Looney B."/>
            <person name="Rojas-Flechas A."/>
            <person name="Nash J."/>
            <person name="Hameed K."/>
            <person name="Schadt C."/>
            <person name="Martin F."/>
            <person name="Crous P.W."/>
            <person name="Miettinen O."/>
            <person name="Magnuson J.K."/>
            <person name="Labbe J."/>
            <person name="Jacobson D."/>
            <person name="Doktycz M.J."/>
            <person name="Veneault-Fourrey C."/>
            <person name="Kuo A."/>
            <person name="Mondo S."/>
            <person name="Calhoun S."/>
            <person name="Riley R."/>
            <person name="Ohm R."/>
            <person name="LaButti K."/>
            <person name="Andreopoulos B."/>
            <person name="Pangilinan J."/>
            <person name="Nolan M."/>
            <person name="Tritt A."/>
            <person name="Clum A."/>
            <person name="Lipzen A."/>
            <person name="Daum C."/>
            <person name="Barry K."/>
            <person name="Grigoriev I.V."/>
            <person name="Vilgalys R."/>
        </authorList>
    </citation>
    <scope>NUCLEOTIDE SEQUENCE</scope>
    <source>
        <strain evidence="2">PMI_201</strain>
    </source>
</reference>
<feature type="transmembrane region" description="Helical" evidence="1">
    <location>
        <begin position="15"/>
        <end position="34"/>
    </location>
</feature>
<name>A0AAD4KRQ5_9EURO</name>
<protein>
    <submittedName>
        <fullName evidence="2">Uncharacterized protein</fullName>
    </submittedName>
</protein>
<keyword evidence="3" id="KW-1185">Reference proteome</keyword>
<evidence type="ECO:0000313" key="3">
    <source>
        <dbReference type="Proteomes" id="UP001201262"/>
    </source>
</evidence>
<gene>
    <name evidence="2" type="ORF">BGW36DRAFT_174954</name>
</gene>
<accession>A0AAD4KRQ5</accession>
<dbReference type="AlphaFoldDB" id="A0AAD4KRQ5"/>
<dbReference type="EMBL" id="JAJTJA010000006">
    <property type="protein sequence ID" value="KAH8697774.1"/>
    <property type="molecule type" value="Genomic_DNA"/>
</dbReference>
<evidence type="ECO:0000256" key="1">
    <source>
        <dbReference type="SAM" id="Phobius"/>
    </source>
</evidence>
<keyword evidence="1" id="KW-1133">Transmembrane helix</keyword>
<evidence type="ECO:0000313" key="2">
    <source>
        <dbReference type="EMBL" id="KAH8697774.1"/>
    </source>
</evidence>
<organism evidence="2 3">
    <name type="scientific">Talaromyces proteolyticus</name>
    <dbReference type="NCBI Taxonomy" id="1131652"/>
    <lineage>
        <taxon>Eukaryota</taxon>
        <taxon>Fungi</taxon>
        <taxon>Dikarya</taxon>
        <taxon>Ascomycota</taxon>
        <taxon>Pezizomycotina</taxon>
        <taxon>Eurotiomycetes</taxon>
        <taxon>Eurotiomycetidae</taxon>
        <taxon>Eurotiales</taxon>
        <taxon>Trichocomaceae</taxon>
        <taxon>Talaromyces</taxon>
        <taxon>Talaromyces sect. Bacilispori</taxon>
    </lineage>
</organism>